<dbReference type="Proteomes" id="UP000176101">
    <property type="component" value="Unassembled WGS sequence"/>
</dbReference>
<keyword evidence="1" id="KW-1133">Transmembrane helix</keyword>
<proteinExistence type="predicted"/>
<keyword evidence="1" id="KW-0472">Membrane</keyword>
<feature type="transmembrane region" description="Helical" evidence="1">
    <location>
        <begin position="54"/>
        <end position="76"/>
    </location>
</feature>
<gene>
    <name evidence="2" type="ORF">AN216_03005</name>
</gene>
<keyword evidence="1" id="KW-0812">Transmembrane</keyword>
<accession>A0A1E7KN97</accession>
<feature type="transmembrane region" description="Helical" evidence="1">
    <location>
        <begin position="12"/>
        <end position="34"/>
    </location>
</feature>
<dbReference type="InterPro" id="IPR013901">
    <property type="entry name" value="Anthrone_oxy"/>
</dbReference>
<sequence length="159" mass="16873">MPVWQESALVLATALNGLMAGLYFAFSVAVLPGLRERDERAFANAMRSINRKILNPWFALAFGGTMLVILAVAVPSMASGATNGPSRLVMAAFLLYTATLVITFAVNVPLNDALEKADGPALAAARERFEGRWVRWNHARTVLAAASLGCLAAALALEG</sequence>
<reference evidence="2 3" key="1">
    <citation type="journal article" date="2016" name="Front. Microbiol.">
        <title>Comparative Genomics Analysis of Streptomyces Species Reveals Their Adaptation to the Marine Environment and Their Diversity at the Genomic Level.</title>
        <authorList>
            <person name="Tian X."/>
            <person name="Zhang Z."/>
            <person name="Yang T."/>
            <person name="Chen M."/>
            <person name="Li J."/>
            <person name="Chen F."/>
            <person name="Yang J."/>
            <person name="Li W."/>
            <person name="Zhang B."/>
            <person name="Zhang Z."/>
            <person name="Wu J."/>
            <person name="Zhang C."/>
            <person name="Long L."/>
            <person name="Xiao J."/>
        </authorList>
    </citation>
    <scope>NUCLEOTIDE SEQUENCE [LARGE SCALE GENOMIC DNA]</scope>
    <source>
        <strain evidence="2 3">SCSIO 02100</strain>
    </source>
</reference>
<evidence type="ECO:0000256" key="1">
    <source>
        <dbReference type="SAM" id="Phobius"/>
    </source>
</evidence>
<organism evidence="2 3">
    <name type="scientific">Streptomyces oceani</name>
    <dbReference type="NCBI Taxonomy" id="1075402"/>
    <lineage>
        <taxon>Bacteria</taxon>
        <taxon>Bacillati</taxon>
        <taxon>Actinomycetota</taxon>
        <taxon>Actinomycetes</taxon>
        <taxon>Kitasatosporales</taxon>
        <taxon>Streptomycetaceae</taxon>
        <taxon>Streptomyces</taxon>
    </lineage>
</organism>
<keyword evidence="3" id="KW-1185">Reference proteome</keyword>
<dbReference type="EMBL" id="LJGU01000097">
    <property type="protein sequence ID" value="OEV05449.1"/>
    <property type="molecule type" value="Genomic_DNA"/>
</dbReference>
<dbReference type="STRING" id="1075402.AN216_03005"/>
<dbReference type="AlphaFoldDB" id="A0A1E7KN97"/>
<dbReference type="RefSeq" id="WP_070195013.1">
    <property type="nucleotide sequence ID" value="NZ_LJGU01000097.1"/>
</dbReference>
<dbReference type="Pfam" id="PF08592">
    <property type="entry name" value="Anthrone_oxy"/>
    <property type="match status" value="1"/>
</dbReference>
<feature type="transmembrane region" description="Helical" evidence="1">
    <location>
        <begin position="88"/>
        <end position="108"/>
    </location>
</feature>
<dbReference type="OrthoDB" id="428263at2"/>
<protein>
    <recommendedName>
        <fullName evidence="4">DUF1772 domain-containing protein</fullName>
    </recommendedName>
</protein>
<evidence type="ECO:0000313" key="2">
    <source>
        <dbReference type="EMBL" id="OEV05449.1"/>
    </source>
</evidence>
<evidence type="ECO:0000313" key="3">
    <source>
        <dbReference type="Proteomes" id="UP000176101"/>
    </source>
</evidence>
<name>A0A1E7KN97_9ACTN</name>
<comment type="caution">
    <text evidence="2">The sequence shown here is derived from an EMBL/GenBank/DDBJ whole genome shotgun (WGS) entry which is preliminary data.</text>
</comment>
<evidence type="ECO:0008006" key="4">
    <source>
        <dbReference type="Google" id="ProtNLM"/>
    </source>
</evidence>